<evidence type="ECO:0000313" key="2">
    <source>
        <dbReference type="Proteomes" id="UP000663864"/>
    </source>
</evidence>
<accession>A0A815J9G8</accession>
<evidence type="ECO:0000313" key="1">
    <source>
        <dbReference type="EMBL" id="CAF1377637.1"/>
    </source>
</evidence>
<dbReference type="Proteomes" id="UP000663864">
    <property type="component" value="Unassembled WGS sequence"/>
</dbReference>
<gene>
    <name evidence="1" type="ORF">ZHD862_LOCUS31946</name>
</gene>
<dbReference type="EMBL" id="CAJNOT010003323">
    <property type="protein sequence ID" value="CAF1377637.1"/>
    <property type="molecule type" value="Genomic_DNA"/>
</dbReference>
<name>A0A815J9G8_9BILA</name>
<comment type="caution">
    <text evidence="1">The sequence shown here is derived from an EMBL/GenBank/DDBJ whole genome shotgun (WGS) entry which is preliminary data.</text>
</comment>
<sequence length="315" mass="36836">MSQLMFSIPRAIEHKSFNQPIDGIFVKNTSNNTYTAATLADVFNVIPPHKLLEQIYGSESFLTSKRDSYTCNHHENARRIIKELYAASCGRLLEEIRSSFNTNVVMKIHNFDRFCVERHSENPNRIPLATRIDRMTERQIAEMSNLSFDEISDACHASIEKIQALNEALLFINNAINEMNSGKCLQSEQRRSRIEEINRKSTIHAEYIRKRQESIEKHLRQQYVSQSFPNRSDDELNETSNDYKLDEEQMLMTHCDPISASECLHEIYDKHDKEDLKYGFLENDPEDQDRNHLHFDLNSTYYEEISSCSMGMFIF</sequence>
<organism evidence="1 2">
    <name type="scientific">Rotaria sordida</name>
    <dbReference type="NCBI Taxonomy" id="392033"/>
    <lineage>
        <taxon>Eukaryota</taxon>
        <taxon>Metazoa</taxon>
        <taxon>Spiralia</taxon>
        <taxon>Gnathifera</taxon>
        <taxon>Rotifera</taxon>
        <taxon>Eurotatoria</taxon>
        <taxon>Bdelloidea</taxon>
        <taxon>Philodinida</taxon>
        <taxon>Philodinidae</taxon>
        <taxon>Rotaria</taxon>
    </lineage>
</organism>
<proteinExistence type="predicted"/>
<reference evidence="1" key="1">
    <citation type="submission" date="2021-02" db="EMBL/GenBank/DDBJ databases">
        <authorList>
            <person name="Nowell W R."/>
        </authorList>
    </citation>
    <scope>NUCLEOTIDE SEQUENCE</scope>
</reference>
<protein>
    <submittedName>
        <fullName evidence="1">Uncharacterized protein</fullName>
    </submittedName>
</protein>
<dbReference type="AlphaFoldDB" id="A0A815J9G8"/>